<dbReference type="AlphaFoldDB" id="A0A1H0DJJ2"/>
<protein>
    <recommendedName>
        <fullName evidence="2">Isoprenyl transferase</fullName>
        <ecNumber evidence="2">2.5.1.-</ecNumber>
    </recommendedName>
</protein>
<evidence type="ECO:0000256" key="1">
    <source>
        <dbReference type="ARBA" id="ARBA00022679"/>
    </source>
</evidence>
<feature type="binding site" evidence="2">
    <location>
        <begin position="61"/>
        <end position="63"/>
    </location>
    <ligand>
        <name>substrate</name>
    </ligand>
</feature>
<keyword evidence="2" id="KW-0460">Magnesium</keyword>
<comment type="function">
    <text evidence="2">Catalyzes the condensation of isopentenyl diphosphate (IPP) with allylic pyrophosphates generating different type of terpenoids.</text>
</comment>
<feature type="binding site" evidence="2">
    <location>
        <position position="67"/>
    </location>
    <ligand>
        <name>substrate</name>
    </ligand>
</feature>
<dbReference type="GO" id="GO:0005829">
    <property type="term" value="C:cytosol"/>
    <property type="evidence" value="ECO:0007669"/>
    <property type="project" value="TreeGrafter"/>
</dbReference>
<evidence type="ECO:0000313" key="4">
    <source>
        <dbReference type="Proteomes" id="UP000198793"/>
    </source>
</evidence>
<comment type="cofactor">
    <cofactor evidence="2">
        <name>Mg(2+)</name>
        <dbReference type="ChEBI" id="CHEBI:18420"/>
    </cofactor>
    <text evidence="2">Binds 2 magnesium ions per subunit.</text>
</comment>
<organism evidence="3 4">
    <name type="scientific">Aureimonas jatrophae</name>
    <dbReference type="NCBI Taxonomy" id="1166073"/>
    <lineage>
        <taxon>Bacteria</taxon>
        <taxon>Pseudomonadati</taxon>
        <taxon>Pseudomonadota</taxon>
        <taxon>Alphaproteobacteria</taxon>
        <taxon>Hyphomicrobiales</taxon>
        <taxon>Aurantimonadaceae</taxon>
        <taxon>Aureimonas</taxon>
    </lineage>
</organism>
<sequence>MQSDIHHKIHLGIIMDGNGRWATRLGHERGWGHREGVRAIRPVVEAVRDAGVGTLTLYAFSSDNWRRPAAEVAILLRLLGSYLRDEIESLVRAGIRLTVIGRRDRLGVRLSRRIAEAEARSAMAERLHLRIAFDYSSRDAIVEAARLAGPNITRDDFAHRLSGGVPDLDLLIRTGGEQRLSDFLLFESAYAELLFTPRLWPDFRPSHVEEALAEFRTRQRRFGALPGPAVAA</sequence>
<dbReference type="InterPro" id="IPR036424">
    <property type="entry name" value="UPP_synth-like_sf"/>
</dbReference>
<name>A0A1H0DJJ2_9HYPH</name>
<dbReference type="Gene3D" id="3.40.1180.10">
    <property type="entry name" value="Decaprenyl diphosphate synthase-like"/>
    <property type="match status" value="1"/>
</dbReference>
<dbReference type="EMBL" id="FNIT01000001">
    <property type="protein sequence ID" value="SDN70229.1"/>
    <property type="molecule type" value="Genomic_DNA"/>
</dbReference>
<feature type="active site" description="Proton acceptor" evidence="2">
    <location>
        <position position="64"/>
    </location>
</feature>
<feature type="binding site" evidence="2">
    <location>
        <position position="29"/>
    </location>
    <ligand>
        <name>substrate</name>
    </ligand>
</feature>
<feature type="binding site" evidence="2">
    <location>
        <position position="192"/>
    </location>
    <ligand>
        <name>Mg(2+)</name>
        <dbReference type="ChEBI" id="CHEBI:18420"/>
    </ligand>
</feature>
<dbReference type="PANTHER" id="PTHR10291">
    <property type="entry name" value="DEHYDRODOLICHYL DIPHOSPHATE SYNTHASE FAMILY MEMBER"/>
    <property type="match status" value="1"/>
</dbReference>
<evidence type="ECO:0000256" key="2">
    <source>
        <dbReference type="HAMAP-Rule" id="MF_01139"/>
    </source>
</evidence>
<dbReference type="SUPFAM" id="SSF64005">
    <property type="entry name" value="Undecaprenyl diphosphate synthase"/>
    <property type="match status" value="1"/>
</dbReference>
<comment type="subunit">
    <text evidence="2">Homodimer.</text>
</comment>
<dbReference type="NCBIfam" id="TIGR00055">
    <property type="entry name" value="uppS"/>
    <property type="match status" value="1"/>
</dbReference>
<dbReference type="GO" id="GO:0000287">
    <property type="term" value="F:magnesium ion binding"/>
    <property type="evidence" value="ECO:0007669"/>
    <property type="project" value="UniProtKB-UniRule"/>
</dbReference>
<dbReference type="PANTHER" id="PTHR10291:SF0">
    <property type="entry name" value="DEHYDRODOLICHYL DIPHOSPHATE SYNTHASE 2"/>
    <property type="match status" value="1"/>
</dbReference>
<gene>
    <name evidence="3" type="ORF">SAMN05192530_101815</name>
</gene>
<dbReference type="STRING" id="1166073.SAMN05192530_101815"/>
<evidence type="ECO:0000313" key="3">
    <source>
        <dbReference type="EMBL" id="SDN70229.1"/>
    </source>
</evidence>
<dbReference type="Proteomes" id="UP000198793">
    <property type="component" value="Unassembled WGS sequence"/>
</dbReference>
<feature type="active site" evidence="2">
    <location>
        <position position="16"/>
    </location>
</feature>
<dbReference type="HAMAP" id="MF_01139">
    <property type="entry name" value="ISPT"/>
    <property type="match status" value="1"/>
</dbReference>
<keyword evidence="1 2" id="KW-0808">Transferase</keyword>
<feature type="binding site" evidence="2">
    <location>
        <position position="21"/>
    </location>
    <ligand>
        <name>substrate</name>
    </ligand>
</feature>
<dbReference type="InterPro" id="IPR001441">
    <property type="entry name" value="UPP_synth-like"/>
</dbReference>
<feature type="binding site" evidence="2">
    <location>
        <begin position="179"/>
        <end position="181"/>
    </location>
    <ligand>
        <name>substrate</name>
    </ligand>
</feature>
<accession>A0A1H0DJJ2</accession>
<feature type="binding site" evidence="2">
    <location>
        <begin position="17"/>
        <end position="20"/>
    </location>
    <ligand>
        <name>substrate</name>
    </ligand>
</feature>
<dbReference type="GO" id="GO:0008834">
    <property type="term" value="F:ditrans,polycis-undecaprenyl-diphosphate synthase [(2E,6E)-farnesyl-diphosphate specific] activity"/>
    <property type="evidence" value="ECO:0007669"/>
    <property type="project" value="TreeGrafter"/>
</dbReference>
<dbReference type="GO" id="GO:0016094">
    <property type="term" value="P:polyprenol biosynthetic process"/>
    <property type="evidence" value="ECO:0007669"/>
    <property type="project" value="TreeGrafter"/>
</dbReference>
<dbReference type="OrthoDB" id="4191603at2"/>
<keyword evidence="2" id="KW-0479">Metal-binding</keyword>
<comment type="similarity">
    <text evidence="2">Belongs to the UPP synthase family.</text>
</comment>
<feature type="binding site" evidence="2">
    <location>
        <position position="173"/>
    </location>
    <ligand>
        <name>substrate</name>
    </ligand>
</feature>
<reference evidence="3 4" key="1">
    <citation type="submission" date="2016-10" db="EMBL/GenBank/DDBJ databases">
        <authorList>
            <person name="de Groot N.N."/>
        </authorList>
    </citation>
    <scope>NUCLEOTIDE SEQUENCE [LARGE SCALE GENOMIC DNA]</scope>
    <source>
        <strain evidence="4">L7-484,KACC 16230,DSM 25025</strain>
    </source>
</reference>
<dbReference type="RefSeq" id="WP_090669111.1">
    <property type="nucleotide sequence ID" value="NZ_FNIT01000001.1"/>
</dbReference>
<feature type="binding site" evidence="2">
    <location>
        <position position="16"/>
    </location>
    <ligand>
        <name>Mg(2+)</name>
        <dbReference type="ChEBI" id="CHEBI:18420"/>
    </ligand>
</feature>
<dbReference type="CDD" id="cd00475">
    <property type="entry name" value="Cis_IPPS"/>
    <property type="match status" value="1"/>
</dbReference>
<dbReference type="Pfam" id="PF01255">
    <property type="entry name" value="Prenyltransf"/>
    <property type="match status" value="1"/>
</dbReference>
<proteinExistence type="inferred from homology"/>
<feature type="binding site" evidence="2">
    <location>
        <position position="33"/>
    </location>
    <ligand>
        <name>substrate</name>
    </ligand>
</feature>
<keyword evidence="4" id="KW-1185">Reference proteome</keyword>
<feature type="binding site" evidence="2">
    <location>
        <position position="65"/>
    </location>
    <ligand>
        <name>substrate</name>
    </ligand>
</feature>
<dbReference type="EC" id="2.5.1.-" evidence="2"/>